<dbReference type="CDD" id="cd14667">
    <property type="entry name" value="3D_containing_proteins"/>
    <property type="match status" value="1"/>
</dbReference>
<evidence type="ECO:0000313" key="3">
    <source>
        <dbReference type="EMBL" id="MBU3806240.1"/>
    </source>
</evidence>
<dbReference type="PANTHER" id="PTHR39160">
    <property type="entry name" value="CELL WALL-BINDING PROTEIN YOCH"/>
    <property type="match status" value="1"/>
</dbReference>
<dbReference type="PANTHER" id="PTHR39160:SF4">
    <property type="entry name" value="RESUSCITATION-PROMOTING FACTOR RPFB"/>
    <property type="match status" value="1"/>
</dbReference>
<dbReference type="InterPro" id="IPR010611">
    <property type="entry name" value="3D_dom"/>
</dbReference>
<dbReference type="InterPro" id="IPR036908">
    <property type="entry name" value="RlpA-like_sf"/>
</dbReference>
<sequence length="312" mass="33725">MFQSLHLVHVTDSHGASHTMMTYKQDPEELMALAGIVAGEDDNVHFTAYNGNLASLSIERAEPVTIYADGQTFVANLAGGTVERALEECGVTLGEHDYTEPSLHTELTGERTVTVHRVEYRDTITHESIPHETEYVYTSLYYRNPSRTQVLQHGHDGVNEITSRERVVDGQVESSQVVSVVQTVAPQNTIIKAYKAGAPVSPLEGPEVTNGVPASYKAVYSGRATGYSASRGRGASGLGLSYGTVAVNPNLIPYGTKLYIASPDGKFVYGYAIATDTGTALMNGTCLVDLFYETYDESLMNGVQQVNVYVVG</sequence>
<dbReference type="GO" id="GO:0009254">
    <property type="term" value="P:peptidoglycan turnover"/>
    <property type="evidence" value="ECO:0007669"/>
    <property type="project" value="InterPro"/>
</dbReference>
<organism evidence="3 4">
    <name type="scientific">Candidatus Allofournierella pullistercoris</name>
    <dbReference type="NCBI Taxonomy" id="2838597"/>
    <lineage>
        <taxon>Bacteria</taxon>
        <taxon>Bacillati</taxon>
        <taxon>Bacillota</taxon>
        <taxon>Clostridia</taxon>
        <taxon>Eubacteriales</taxon>
        <taxon>Oscillospiraceae</taxon>
        <taxon>Allofournierella</taxon>
    </lineage>
</organism>
<name>A0A948T2L6_9FIRM</name>
<dbReference type="Pfam" id="PF07501">
    <property type="entry name" value="G5"/>
    <property type="match status" value="1"/>
</dbReference>
<dbReference type="AlphaFoldDB" id="A0A948T2L6"/>
<proteinExistence type="predicted"/>
<evidence type="ECO:0000259" key="2">
    <source>
        <dbReference type="PROSITE" id="PS51109"/>
    </source>
</evidence>
<dbReference type="Pfam" id="PF06725">
    <property type="entry name" value="3D"/>
    <property type="match status" value="1"/>
</dbReference>
<dbReference type="Proteomes" id="UP000713596">
    <property type="component" value="Unassembled WGS sequence"/>
</dbReference>
<dbReference type="SUPFAM" id="SSF50685">
    <property type="entry name" value="Barwin-like endoglucanases"/>
    <property type="match status" value="1"/>
</dbReference>
<dbReference type="GO" id="GO:0004553">
    <property type="term" value="F:hydrolase activity, hydrolyzing O-glycosyl compounds"/>
    <property type="evidence" value="ECO:0007669"/>
    <property type="project" value="InterPro"/>
</dbReference>
<dbReference type="Pfam" id="PF03990">
    <property type="entry name" value="DUF348"/>
    <property type="match status" value="1"/>
</dbReference>
<dbReference type="GO" id="GO:0019867">
    <property type="term" value="C:outer membrane"/>
    <property type="evidence" value="ECO:0007669"/>
    <property type="project" value="InterPro"/>
</dbReference>
<dbReference type="SMART" id="SM01208">
    <property type="entry name" value="G5"/>
    <property type="match status" value="1"/>
</dbReference>
<keyword evidence="1" id="KW-0732">Signal</keyword>
<evidence type="ECO:0000256" key="1">
    <source>
        <dbReference type="ARBA" id="ARBA00022729"/>
    </source>
</evidence>
<dbReference type="InterPro" id="IPR007137">
    <property type="entry name" value="DUF348"/>
</dbReference>
<reference evidence="3" key="2">
    <citation type="submission" date="2021-04" db="EMBL/GenBank/DDBJ databases">
        <authorList>
            <person name="Gilroy R."/>
        </authorList>
    </citation>
    <scope>NUCLEOTIDE SEQUENCE</scope>
    <source>
        <strain evidence="3">B5_2728</strain>
    </source>
</reference>
<dbReference type="EMBL" id="JAHLFP010000038">
    <property type="protein sequence ID" value="MBU3806240.1"/>
    <property type="molecule type" value="Genomic_DNA"/>
</dbReference>
<dbReference type="Gene3D" id="2.40.40.10">
    <property type="entry name" value="RlpA-like domain"/>
    <property type="match status" value="1"/>
</dbReference>
<dbReference type="InterPro" id="IPR011098">
    <property type="entry name" value="G5_dom"/>
</dbReference>
<feature type="domain" description="G5" evidence="2">
    <location>
        <begin position="115"/>
        <end position="197"/>
    </location>
</feature>
<protein>
    <submittedName>
        <fullName evidence="3">DUF348 domain-containing protein</fullName>
    </submittedName>
</protein>
<dbReference type="InterPro" id="IPR051933">
    <property type="entry name" value="Resuscitation_pf_RpfB"/>
</dbReference>
<comment type="caution">
    <text evidence="3">The sequence shown here is derived from an EMBL/GenBank/DDBJ whole genome shotgun (WGS) entry which is preliminary data.</text>
</comment>
<accession>A0A948T2L6</accession>
<evidence type="ECO:0000313" key="4">
    <source>
        <dbReference type="Proteomes" id="UP000713596"/>
    </source>
</evidence>
<dbReference type="InterPro" id="IPR059180">
    <property type="entry name" value="3D_YorM"/>
</dbReference>
<gene>
    <name evidence="3" type="ORF">H9882_05040</name>
</gene>
<dbReference type="Gene3D" id="2.20.230.10">
    <property type="entry name" value="Resuscitation-promoting factor rpfb"/>
    <property type="match status" value="1"/>
</dbReference>
<reference evidence="3" key="1">
    <citation type="journal article" date="2021" name="PeerJ">
        <title>Extensive microbial diversity within the chicken gut microbiome revealed by metagenomics and culture.</title>
        <authorList>
            <person name="Gilroy R."/>
            <person name="Ravi A."/>
            <person name="Getino M."/>
            <person name="Pursley I."/>
            <person name="Horton D.L."/>
            <person name="Alikhan N.F."/>
            <person name="Baker D."/>
            <person name="Gharbi K."/>
            <person name="Hall N."/>
            <person name="Watson M."/>
            <person name="Adriaenssens E.M."/>
            <person name="Foster-Nyarko E."/>
            <person name="Jarju S."/>
            <person name="Secka A."/>
            <person name="Antonio M."/>
            <person name="Oren A."/>
            <person name="Chaudhuri R.R."/>
            <person name="La Ragione R."/>
            <person name="Hildebrand F."/>
            <person name="Pallen M.J."/>
        </authorList>
    </citation>
    <scope>NUCLEOTIDE SEQUENCE</scope>
    <source>
        <strain evidence="3">B5_2728</strain>
    </source>
</reference>
<dbReference type="PROSITE" id="PS51109">
    <property type="entry name" value="G5"/>
    <property type="match status" value="1"/>
</dbReference>